<gene>
    <name evidence="3" type="ORF">LITE_LOCUS22092</name>
</gene>
<name>A0AAV0L7R7_9ROSI</name>
<evidence type="ECO:0000313" key="3">
    <source>
        <dbReference type="EMBL" id="CAI0429371.1"/>
    </source>
</evidence>
<comment type="caution">
    <text evidence="3">The sequence shown here is derived from an EMBL/GenBank/DDBJ whole genome shotgun (WGS) entry which is preliminary data.</text>
</comment>
<dbReference type="Pfam" id="PF13812">
    <property type="entry name" value="PPR_3"/>
    <property type="match status" value="1"/>
</dbReference>
<organism evidence="3 4">
    <name type="scientific">Linum tenue</name>
    <dbReference type="NCBI Taxonomy" id="586396"/>
    <lineage>
        <taxon>Eukaryota</taxon>
        <taxon>Viridiplantae</taxon>
        <taxon>Streptophyta</taxon>
        <taxon>Embryophyta</taxon>
        <taxon>Tracheophyta</taxon>
        <taxon>Spermatophyta</taxon>
        <taxon>Magnoliopsida</taxon>
        <taxon>eudicotyledons</taxon>
        <taxon>Gunneridae</taxon>
        <taxon>Pentapetalae</taxon>
        <taxon>rosids</taxon>
        <taxon>fabids</taxon>
        <taxon>Malpighiales</taxon>
        <taxon>Linaceae</taxon>
        <taxon>Linum</taxon>
    </lineage>
</organism>
<evidence type="ECO:0000256" key="1">
    <source>
        <dbReference type="ARBA" id="ARBA00022737"/>
    </source>
</evidence>
<dbReference type="PANTHER" id="PTHR47913">
    <property type="entry name" value="OS01G0167750 PROTEIN"/>
    <property type="match status" value="1"/>
</dbReference>
<evidence type="ECO:0000313" key="4">
    <source>
        <dbReference type="Proteomes" id="UP001154282"/>
    </source>
</evidence>
<evidence type="ECO:0008006" key="5">
    <source>
        <dbReference type="Google" id="ProtNLM"/>
    </source>
</evidence>
<dbReference type="PROSITE" id="PS51375">
    <property type="entry name" value="PPR"/>
    <property type="match status" value="1"/>
</dbReference>
<keyword evidence="1" id="KW-0677">Repeat</keyword>
<dbReference type="EMBL" id="CAMGYJ010000006">
    <property type="protein sequence ID" value="CAI0429371.1"/>
    <property type="molecule type" value="Genomic_DNA"/>
</dbReference>
<dbReference type="PANTHER" id="PTHR47913:SF1">
    <property type="entry name" value="OS01G0167750 PROTEIN"/>
    <property type="match status" value="1"/>
</dbReference>
<dbReference type="AlphaFoldDB" id="A0AAV0L7R7"/>
<protein>
    <recommendedName>
        <fullName evidence="5">Pentatricopeptide repeat-containing protein</fullName>
    </recommendedName>
</protein>
<accession>A0AAV0L7R7</accession>
<evidence type="ECO:0000256" key="2">
    <source>
        <dbReference type="PROSITE-ProRule" id="PRU00708"/>
    </source>
</evidence>
<feature type="repeat" description="PPR" evidence="2">
    <location>
        <begin position="143"/>
        <end position="177"/>
    </location>
</feature>
<keyword evidence="4" id="KW-1185">Reference proteome</keyword>
<dbReference type="Proteomes" id="UP001154282">
    <property type="component" value="Unassembled WGS sequence"/>
</dbReference>
<dbReference type="NCBIfam" id="TIGR00756">
    <property type="entry name" value="PPR"/>
    <property type="match status" value="1"/>
</dbReference>
<sequence length="219" mass="25184">MLMALQELREAGFVDETVQLREGMLPDERIKSIVSCEDNYDEDSDENEDEVIKLKPWLDPKALADALSKWSPEVVSTLEDAKFVWTTRLVCKILRNLKSPETAWDFFCWAAYQSGFTHDVYTVQRMIFHEDRLLCSYINEFNLMIMYSALLRTLTNCKRDPDALDVLEEMLSCGICPDSQTFSALMYHFGLQGDVKTVQKLFMAVRQNGVAVDGTCTKY</sequence>
<dbReference type="Gene3D" id="1.25.40.10">
    <property type="entry name" value="Tetratricopeptide repeat domain"/>
    <property type="match status" value="1"/>
</dbReference>
<reference evidence="3" key="1">
    <citation type="submission" date="2022-08" db="EMBL/GenBank/DDBJ databases">
        <authorList>
            <person name="Gutierrez-Valencia J."/>
        </authorList>
    </citation>
    <scope>NUCLEOTIDE SEQUENCE</scope>
</reference>
<dbReference type="InterPro" id="IPR044175">
    <property type="entry name" value="At5g66631-like"/>
</dbReference>
<dbReference type="InterPro" id="IPR002885">
    <property type="entry name" value="PPR_rpt"/>
</dbReference>
<proteinExistence type="predicted"/>
<dbReference type="InterPro" id="IPR011990">
    <property type="entry name" value="TPR-like_helical_dom_sf"/>
</dbReference>